<sequence length="139" mass="14207">MKMFSKSKTASSGGSAKANSTGFSVIGADVVITGNISAKADLHIDGAVEGDIQCAALVQGESSRIRGSVTAETARLSGTVDGAINARELIVERTAHITGDVTYETISIASGGHVEGRFTLRGNAVLLEGESQLKLVSGE</sequence>
<dbReference type="EMBL" id="JACIJC010000003">
    <property type="protein sequence ID" value="MBB5686125.1"/>
    <property type="molecule type" value="Genomic_DNA"/>
</dbReference>
<dbReference type="InterPro" id="IPR007607">
    <property type="entry name" value="BacA/B"/>
</dbReference>
<accession>A0A7W9AI49</accession>
<comment type="caution">
    <text evidence="2">The sequence shown here is derived from an EMBL/GenBank/DDBJ whole genome shotgun (WGS) entry which is preliminary data.</text>
</comment>
<dbReference type="Proteomes" id="UP000549617">
    <property type="component" value="Unassembled WGS sequence"/>
</dbReference>
<dbReference type="PANTHER" id="PTHR35024:SF4">
    <property type="entry name" value="POLYMER-FORMING CYTOSKELETAL PROTEIN"/>
    <property type="match status" value="1"/>
</dbReference>
<organism evidence="2 3">
    <name type="scientific">Sphingobium boeckii</name>
    <dbReference type="NCBI Taxonomy" id="1082345"/>
    <lineage>
        <taxon>Bacteria</taxon>
        <taxon>Pseudomonadati</taxon>
        <taxon>Pseudomonadota</taxon>
        <taxon>Alphaproteobacteria</taxon>
        <taxon>Sphingomonadales</taxon>
        <taxon>Sphingomonadaceae</taxon>
        <taxon>Sphingobium</taxon>
    </lineage>
</organism>
<reference evidence="2 3" key="1">
    <citation type="submission" date="2020-08" db="EMBL/GenBank/DDBJ databases">
        <title>Genomic Encyclopedia of Type Strains, Phase IV (KMG-IV): sequencing the most valuable type-strain genomes for metagenomic binning, comparative biology and taxonomic classification.</title>
        <authorList>
            <person name="Goeker M."/>
        </authorList>
    </citation>
    <scope>NUCLEOTIDE SEQUENCE [LARGE SCALE GENOMIC DNA]</scope>
    <source>
        <strain evidence="2 3">DSM 25079</strain>
    </source>
</reference>
<proteinExistence type="inferred from homology"/>
<dbReference type="PANTHER" id="PTHR35024">
    <property type="entry name" value="HYPOTHETICAL CYTOSOLIC PROTEIN"/>
    <property type="match status" value="1"/>
</dbReference>
<name>A0A7W9AI49_9SPHN</name>
<dbReference type="AlphaFoldDB" id="A0A7W9AI49"/>
<protein>
    <submittedName>
        <fullName evidence="2">Cytoskeletal protein CcmA (Bactofilin family)</fullName>
    </submittedName>
</protein>
<keyword evidence="3" id="KW-1185">Reference proteome</keyword>
<evidence type="ECO:0000256" key="1">
    <source>
        <dbReference type="ARBA" id="ARBA00044755"/>
    </source>
</evidence>
<evidence type="ECO:0000313" key="2">
    <source>
        <dbReference type="EMBL" id="MBB5686125.1"/>
    </source>
</evidence>
<evidence type="ECO:0000313" key="3">
    <source>
        <dbReference type="Proteomes" id="UP000549617"/>
    </source>
</evidence>
<comment type="similarity">
    <text evidence="1">Belongs to the bactofilin family.</text>
</comment>
<dbReference type="RefSeq" id="WP_425502682.1">
    <property type="nucleotide sequence ID" value="NZ_JACIJC010000003.1"/>
</dbReference>
<gene>
    <name evidence="2" type="ORF">FHS49_002141</name>
</gene>
<dbReference type="Pfam" id="PF04519">
    <property type="entry name" value="Bactofilin"/>
    <property type="match status" value="1"/>
</dbReference>